<dbReference type="Proteomes" id="UP001497700">
    <property type="component" value="Unassembled WGS sequence"/>
</dbReference>
<proteinExistence type="predicted"/>
<reference evidence="1 2" key="1">
    <citation type="journal article" date="2022" name="New Phytol.">
        <title>Ecological generalism drives hyperdiversity of secondary metabolite gene clusters in xylarialean endophytes.</title>
        <authorList>
            <person name="Franco M.E.E."/>
            <person name="Wisecaver J.H."/>
            <person name="Arnold A.E."/>
            <person name="Ju Y.M."/>
            <person name="Slot J.C."/>
            <person name="Ahrendt S."/>
            <person name="Moore L.P."/>
            <person name="Eastman K.E."/>
            <person name="Scott K."/>
            <person name="Konkel Z."/>
            <person name="Mondo S.J."/>
            <person name="Kuo A."/>
            <person name="Hayes R.D."/>
            <person name="Haridas S."/>
            <person name="Andreopoulos B."/>
            <person name="Riley R."/>
            <person name="LaButti K."/>
            <person name="Pangilinan J."/>
            <person name="Lipzen A."/>
            <person name="Amirebrahimi M."/>
            <person name="Yan J."/>
            <person name="Adam C."/>
            <person name="Keymanesh K."/>
            <person name="Ng V."/>
            <person name="Louie K."/>
            <person name="Northen T."/>
            <person name="Drula E."/>
            <person name="Henrissat B."/>
            <person name="Hsieh H.M."/>
            <person name="Youens-Clark K."/>
            <person name="Lutzoni F."/>
            <person name="Miadlikowska J."/>
            <person name="Eastwood D.C."/>
            <person name="Hamelin R.C."/>
            <person name="Grigoriev I.V."/>
            <person name="U'Ren J.M."/>
        </authorList>
    </citation>
    <scope>NUCLEOTIDE SEQUENCE [LARGE SCALE GENOMIC DNA]</scope>
    <source>
        <strain evidence="1 2">CBS 119005</strain>
    </source>
</reference>
<organism evidence="1 2">
    <name type="scientific">Hypoxylon rubiginosum</name>
    <dbReference type="NCBI Taxonomy" id="110542"/>
    <lineage>
        <taxon>Eukaryota</taxon>
        <taxon>Fungi</taxon>
        <taxon>Dikarya</taxon>
        <taxon>Ascomycota</taxon>
        <taxon>Pezizomycotina</taxon>
        <taxon>Sordariomycetes</taxon>
        <taxon>Xylariomycetidae</taxon>
        <taxon>Xylariales</taxon>
        <taxon>Hypoxylaceae</taxon>
        <taxon>Hypoxylon</taxon>
    </lineage>
</organism>
<accession>A0ACB9YU67</accession>
<comment type="caution">
    <text evidence="1">The sequence shown here is derived from an EMBL/GenBank/DDBJ whole genome shotgun (WGS) entry which is preliminary data.</text>
</comment>
<name>A0ACB9YU67_9PEZI</name>
<gene>
    <name evidence="1" type="ORF">F4820DRAFT_391603</name>
</gene>
<evidence type="ECO:0000313" key="2">
    <source>
        <dbReference type="Proteomes" id="UP001497700"/>
    </source>
</evidence>
<dbReference type="EMBL" id="MU393514">
    <property type="protein sequence ID" value="KAI4862971.1"/>
    <property type="molecule type" value="Genomic_DNA"/>
</dbReference>
<protein>
    <submittedName>
        <fullName evidence="1">Cytochrome P450</fullName>
    </submittedName>
</protein>
<keyword evidence="2" id="KW-1185">Reference proteome</keyword>
<evidence type="ECO:0000313" key="1">
    <source>
        <dbReference type="EMBL" id="KAI4862971.1"/>
    </source>
</evidence>
<sequence>MAVALSLSLIPGTSLLVVIGYLTYLILWRCFLSPLARIPGPKLAALTYWYECYFDIVQPAQYAFKIKALHQKYGRVVRIGPNDVSIADPDFFNTIYAPGPGHKRDKNPKHNRALGVNSSIGGSVSQELHRKRREALNPFFSPQRIHRLDSHLTSKAAQVENLFAEATESGEAVNLSDVYFAFCSDIVHEYCFGNDPNLLNDMHLASTRRNNVASVLGRVKIMFHFGWIRTLMGLLPPGTIARDMMMFRRRVRTAVDQVLAYEPSPEKMPSIFTHLRDDAELPAAEKSAQRLEDEAVLMTMAGTYSPMLSLVAAQYHLLARPEIMTKLRIELAAHGSATTAAQLERLPYLSAIVQEAHRLTFGLTGRNPRVCPDETIVYAHNKDPGQTYAFPPGTSLSVSTLVIHTDESLFPSPWHFDPDRWLTTTDDPNGLVPADPVTNEEQGEEQDATSSLVSRRRRSMLSFMRGPRICIGRHLANAEMAVLLAAMARWNLELFETDEEDVRFKHDYHVMCPRLGSQGVRVKVKGKWGE</sequence>